<keyword evidence="3" id="KW-1185">Reference proteome</keyword>
<dbReference type="EMBL" id="LXQA010549690">
    <property type="protein sequence ID" value="MCI58647.1"/>
    <property type="molecule type" value="Genomic_DNA"/>
</dbReference>
<protein>
    <submittedName>
        <fullName evidence="2">Uncharacterized protein</fullName>
    </submittedName>
</protein>
<reference evidence="2 3" key="1">
    <citation type="journal article" date="2018" name="Front. Plant Sci.">
        <title>Red Clover (Trifolium pratense) and Zigzag Clover (T. medium) - A Picture of Genomic Similarities and Differences.</title>
        <authorList>
            <person name="Dluhosova J."/>
            <person name="Istvanek J."/>
            <person name="Nedelnik J."/>
            <person name="Repkova J."/>
        </authorList>
    </citation>
    <scope>NUCLEOTIDE SEQUENCE [LARGE SCALE GENOMIC DNA]</scope>
    <source>
        <strain evidence="3">cv. 10/8</strain>
        <tissue evidence="2">Leaf</tissue>
    </source>
</reference>
<feature type="region of interest" description="Disordered" evidence="1">
    <location>
        <begin position="1"/>
        <end position="25"/>
    </location>
</feature>
<dbReference type="Proteomes" id="UP000265520">
    <property type="component" value="Unassembled WGS sequence"/>
</dbReference>
<dbReference type="AlphaFoldDB" id="A0A392TE12"/>
<evidence type="ECO:0000313" key="3">
    <source>
        <dbReference type="Proteomes" id="UP000265520"/>
    </source>
</evidence>
<evidence type="ECO:0000256" key="1">
    <source>
        <dbReference type="SAM" id="MobiDB-lite"/>
    </source>
</evidence>
<comment type="caution">
    <text evidence="2">The sequence shown here is derived from an EMBL/GenBank/DDBJ whole genome shotgun (WGS) entry which is preliminary data.</text>
</comment>
<name>A0A392TE12_9FABA</name>
<proteinExistence type="predicted"/>
<feature type="compositionally biased region" description="Polar residues" evidence="1">
    <location>
        <begin position="8"/>
        <end position="18"/>
    </location>
</feature>
<sequence length="75" mass="8587">MFEDQTIETEAQVQTNADRPQRTRNMPARLQDCEIAPDDQVNDEGELVHYAFFADTEPVSMNEALSDPKWINAMT</sequence>
<accession>A0A392TE12</accession>
<organism evidence="2 3">
    <name type="scientific">Trifolium medium</name>
    <dbReference type="NCBI Taxonomy" id="97028"/>
    <lineage>
        <taxon>Eukaryota</taxon>
        <taxon>Viridiplantae</taxon>
        <taxon>Streptophyta</taxon>
        <taxon>Embryophyta</taxon>
        <taxon>Tracheophyta</taxon>
        <taxon>Spermatophyta</taxon>
        <taxon>Magnoliopsida</taxon>
        <taxon>eudicotyledons</taxon>
        <taxon>Gunneridae</taxon>
        <taxon>Pentapetalae</taxon>
        <taxon>rosids</taxon>
        <taxon>fabids</taxon>
        <taxon>Fabales</taxon>
        <taxon>Fabaceae</taxon>
        <taxon>Papilionoideae</taxon>
        <taxon>50 kb inversion clade</taxon>
        <taxon>NPAAA clade</taxon>
        <taxon>Hologalegina</taxon>
        <taxon>IRL clade</taxon>
        <taxon>Trifolieae</taxon>
        <taxon>Trifolium</taxon>
    </lineage>
</organism>
<evidence type="ECO:0000313" key="2">
    <source>
        <dbReference type="EMBL" id="MCI58647.1"/>
    </source>
</evidence>
<feature type="non-terminal residue" evidence="2">
    <location>
        <position position="75"/>
    </location>
</feature>